<dbReference type="Pfam" id="PF01597">
    <property type="entry name" value="GCV_H"/>
    <property type="match status" value="1"/>
</dbReference>
<feature type="modified residue" description="N6-lipoyllysine" evidence="3 4">
    <location>
        <position position="64"/>
    </location>
</feature>
<dbReference type="GO" id="GO:0009249">
    <property type="term" value="P:protein lipoylation"/>
    <property type="evidence" value="ECO:0007669"/>
    <property type="project" value="TreeGrafter"/>
</dbReference>
<dbReference type="InterPro" id="IPR017453">
    <property type="entry name" value="GCV_H_sub"/>
</dbReference>
<keyword evidence="2 3" id="KW-0450">Lipoyl</keyword>
<evidence type="ECO:0000256" key="3">
    <source>
        <dbReference type="HAMAP-Rule" id="MF_00272"/>
    </source>
</evidence>
<dbReference type="PANTHER" id="PTHR11715">
    <property type="entry name" value="GLYCINE CLEAVAGE SYSTEM H PROTEIN"/>
    <property type="match status" value="1"/>
</dbReference>
<dbReference type="InterPro" id="IPR011053">
    <property type="entry name" value="Single_hybrid_motif"/>
</dbReference>
<sequence>MEFPEDLRYSSDHEWVRTANEQSARVGVTEYATEQLGDIVFVTLPEEGAEVTAGEPCGELESTKTVEDLVSPVTGVVTGVNQLVIDSPEMVNSDQYGDGWLFDVQLADDADLDDLMEADAYAEQVEA</sequence>
<comment type="function">
    <text evidence="3">The glycine cleavage system catalyzes the degradation of glycine. The H protein shuttles the methylamine group of glycine from the P protein to the T protein.</text>
</comment>
<dbReference type="GO" id="GO:0005829">
    <property type="term" value="C:cytosol"/>
    <property type="evidence" value="ECO:0007669"/>
    <property type="project" value="TreeGrafter"/>
</dbReference>
<dbReference type="InterPro" id="IPR000089">
    <property type="entry name" value="Biotin_lipoyl"/>
</dbReference>
<dbReference type="InterPro" id="IPR003016">
    <property type="entry name" value="2-oxoA_DH_lipoyl-BS"/>
</dbReference>
<dbReference type="NCBIfam" id="TIGR00527">
    <property type="entry name" value="gcvH"/>
    <property type="match status" value="1"/>
</dbReference>
<evidence type="ECO:0000256" key="4">
    <source>
        <dbReference type="PIRSR" id="PIRSR617453-50"/>
    </source>
</evidence>
<dbReference type="GO" id="GO:0019464">
    <property type="term" value="P:glycine decarboxylation via glycine cleavage system"/>
    <property type="evidence" value="ECO:0007669"/>
    <property type="project" value="UniProtKB-UniRule"/>
</dbReference>
<keyword evidence="7" id="KW-1185">Reference proteome</keyword>
<accession>A0A542ZQC6</accession>
<dbReference type="Proteomes" id="UP000316196">
    <property type="component" value="Unassembled WGS sequence"/>
</dbReference>
<proteinExistence type="inferred from homology"/>
<comment type="caution">
    <text evidence="6">The sequence shown here is derived from an EMBL/GenBank/DDBJ whole genome shotgun (WGS) entry which is preliminary data.</text>
</comment>
<dbReference type="OrthoDB" id="9796712at2"/>
<dbReference type="PANTHER" id="PTHR11715:SF3">
    <property type="entry name" value="GLYCINE CLEAVAGE SYSTEM H PROTEIN-RELATED"/>
    <property type="match status" value="1"/>
</dbReference>
<dbReference type="GO" id="GO:0005960">
    <property type="term" value="C:glycine cleavage complex"/>
    <property type="evidence" value="ECO:0007669"/>
    <property type="project" value="InterPro"/>
</dbReference>
<evidence type="ECO:0000313" key="7">
    <source>
        <dbReference type="Proteomes" id="UP000316196"/>
    </source>
</evidence>
<dbReference type="InterPro" id="IPR033753">
    <property type="entry name" value="GCV_H/Fam206"/>
</dbReference>
<dbReference type="InterPro" id="IPR002930">
    <property type="entry name" value="GCV_H"/>
</dbReference>
<dbReference type="NCBIfam" id="NF002270">
    <property type="entry name" value="PRK01202.1"/>
    <property type="match status" value="1"/>
</dbReference>
<dbReference type="PROSITE" id="PS00189">
    <property type="entry name" value="LIPOYL"/>
    <property type="match status" value="1"/>
</dbReference>
<gene>
    <name evidence="3" type="primary">gcvH</name>
    <name evidence="6" type="ORF">FB460_0341</name>
</gene>
<evidence type="ECO:0000313" key="6">
    <source>
        <dbReference type="EMBL" id="TQL62561.1"/>
    </source>
</evidence>
<dbReference type="EMBL" id="VFOR01000001">
    <property type="protein sequence ID" value="TQL62561.1"/>
    <property type="molecule type" value="Genomic_DNA"/>
</dbReference>
<dbReference type="RefSeq" id="WP_142092386.1">
    <property type="nucleotide sequence ID" value="NZ_BAAAMD010000001.1"/>
</dbReference>
<comment type="cofactor">
    <cofactor evidence="3">
        <name>(R)-lipoate</name>
        <dbReference type="ChEBI" id="CHEBI:83088"/>
    </cofactor>
    <text evidence="3">Binds 1 lipoyl cofactor covalently.</text>
</comment>
<organism evidence="6 7">
    <name type="scientific">Propioniferax innocua</name>
    <dbReference type="NCBI Taxonomy" id="1753"/>
    <lineage>
        <taxon>Bacteria</taxon>
        <taxon>Bacillati</taxon>
        <taxon>Actinomycetota</taxon>
        <taxon>Actinomycetes</taxon>
        <taxon>Propionibacteriales</taxon>
        <taxon>Propionibacteriaceae</taxon>
        <taxon>Propioniferax</taxon>
    </lineage>
</organism>
<protein>
    <recommendedName>
        <fullName evidence="3">Glycine cleavage system H protein</fullName>
    </recommendedName>
</protein>
<dbReference type="CDD" id="cd06848">
    <property type="entry name" value="GCS_H"/>
    <property type="match status" value="1"/>
</dbReference>
<dbReference type="Gene3D" id="2.40.50.100">
    <property type="match status" value="1"/>
</dbReference>
<evidence type="ECO:0000259" key="5">
    <source>
        <dbReference type="PROSITE" id="PS50968"/>
    </source>
</evidence>
<dbReference type="SUPFAM" id="SSF51230">
    <property type="entry name" value="Single hybrid motif"/>
    <property type="match status" value="1"/>
</dbReference>
<dbReference type="AlphaFoldDB" id="A0A542ZQC6"/>
<comment type="similarity">
    <text evidence="1 3">Belongs to the GcvH family.</text>
</comment>
<name>A0A542ZQC6_9ACTN</name>
<comment type="subunit">
    <text evidence="3">The glycine cleavage system is composed of four proteins: P, T, L and H.</text>
</comment>
<reference evidence="6 7" key="1">
    <citation type="submission" date="2019-06" db="EMBL/GenBank/DDBJ databases">
        <title>Sequencing the genomes of 1000 actinobacteria strains.</title>
        <authorList>
            <person name="Klenk H.-P."/>
        </authorList>
    </citation>
    <scope>NUCLEOTIDE SEQUENCE [LARGE SCALE GENOMIC DNA]</scope>
    <source>
        <strain evidence="6 7">DSM 8251</strain>
    </source>
</reference>
<dbReference type="PROSITE" id="PS50968">
    <property type="entry name" value="BIOTINYL_LIPOYL"/>
    <property type="match status" value="1"/>
</dbReference>
<dbReference type="HAMAP" id="MF_00272">
    <property type="entry name" value="GcvH"/>
    <property type="match status" value="1"/>
</dbReference>
<evidence type="ECO:0000256" key="2">
    <source>
        <dbReference type="ARBA" id="ARBA00022823"/>
    </source>
</evidence>
<feature type="domain" description="Lipoyl-binding" evidence="5">
    <location>
        <begin position="23"/>
        <end position="105"/>
    </location>
</feature>
<evidence type="ECO:0000256" key="1">
    <source>
        <dbReference type="ARBA" id="ARBA00009249"/>
    </source>
</evidence>